<dbReference type="SMART" id="SM00317">
    <property type="entry name" value="SET"/>
    <property type="match status" value="1"/>
</dbReference>
<organism evidence="8 9">
    <name type="scientific">Candidatus Paraburkholderia kirkii UZHbot1</name>
    <dbReference type="NCBI Taxonomy" id="1055526"/>
    <lineage>
        <taxon>Bacteria</taxon>
        <taxon>Pseudomonadati</taxon>
        <taxon>Pseudomonadota</taxon>
        <taxon>Betaproteobacteria</taxon>
        <taxon>Burkholderiales</taxon>
        <taxon>Burkholderiaceae</taxon>
        <taxon>Paraburkholderia</taxon>
    </lineage>
</organism>
<evidence type="ECO:0000256" key="3">
    <source>
        <dbReference type="ARBA" id="ARBA00022603"/>
    </source>
</evidence>
<dbReference type="InterPro" id="IPR050777">
    <property type="entry name" value="SET2_Histone-Lys_MeTrsfase"/>
</dbReference>
<comment type="subcellular location">
    <subcellularLocation>
        <location evidence="1">Chromosome</location>
    </subcellularLocation>
</comment>
<dbReference type="HOGENOM" id="CLU_020840_4_1_4"/>
<sequence>MFIPIARERSVIQGFHSMSSRRVTVRRSGVHGKGVFAVKRIAAGEQVMEYKGEHISWKEALRRHPHNPEEPNHTFYFALDDGRVIDGKIDGNNAKYINHSCAPNCEAEEVEGRVYILALRDIEPDEELNYDYGLVIDGRITKKLRKEYECRCRAKKCRGTMLAVKKEKKKK</sequence>
<comment type="caution">
    <text evidence="8">The sequence shown here is derived from an EMBL/GenBank/DDBJ whole genome shotgun (WGS) entry which is preliminary data.</text>
</comment>
<evidence type="ECO:0000256" key="4">
    <source>
        <dbReference type="ARBA" id="ARBA00022679"/>
    </source>
</evidence>
<dbReference type="STRING" id="1055526.BKIR_c102_5935"/>
<dbReference type="InterPro" id="IPR046341">
    <property type="entry name" value="SET_dom_sf"/>
</dbReference>
<keyword evidence="2" id="KW-0158">Chromosome</keyword>
<dbReference type="GO" id="GO:0008168">
    <property type="term" value="F:methyltransferase activity"/>
    <property type="evidence" value="ECO:0007669"/>
    <property type="project" value="UniProtKB-KW"/>
</dbReference>
<keyword evidence="9" id="KW-1185">Reference proteome</keyword>
<dbReference type="PROSITE" id="PS50868">
    <property type="entry name" value="POST_SET"/>
    <property type="match status" value="1"/>
</dbReference>
<evidence type="ECO:0000259" key="7">
    <source>
        <dbReference type="PROSITE" id="PS50868"/>
    </source>
</evidence>
<dbReference type="InterPro" id="IPR001214">
    <property type="entry name" value="SET_dom"/>
</dbReference>
<dbReference type="AlphaFoldDB" id="G4M2W8"/>
<keyword evidence="4" id="KW-0808">Transferase</keyword>
<keyword evidence="3" id="KW-0489">Methyltransferase</keyword>
<name>G4M2W8_9BURK</name>
<proteinExistence type="predicted"/>
<dbReference type="Pfam" id="PF00856">
    <property type="entry name" value="SET"/>
    <property type="match status" value="1"/>
</dbReference>
<dbReference type="EMBL" id="CAFE01000006">
    <property type="protein sequence ID" value="CCD35495.1"/>
    <property type="molecule type" value="Genomic_DNA"/>
</dbReference>
<feature type="domain" description="SET" evidence="6">
    <location>
        <begin position="21"/>
        <end position="133"/>
    </location>
</feature>
<evidence type="ECO:0000256" key="2">
    <source>
        <dbReference type="ARBA" id="ARBA00022454"/>
    </source>
</evidence>
<evidence type="ECO:0000313" key="8">
    <source>
        <dbReference type="EMBL" id="CCD35495.1"/>
    </source>
</evidence>
<feature type="domain" description="Post-SET" evidence="7">
    <location>
        <begin position="146"/>
        <end position="162"/>
    </location>
</feature>
<dbReference type="GO" id="GO:0005694">
    <property type="term" value="C:chromosome"/>
    <property type="evidence" value="ECO:0007669"/>
    <property type="project" value="UniProtKB-SubCell"/>
</dbReference>
<protein>
    <submittedName>
        <fullName evidence="8">Proteins containing SET domain</fullName>
    </submittedName>
</protein>
<evidence type="ECO:0000259" key="6">
    <source>
        <dbReference type="PROSITE" id="PS50280"/>
    </source>
</evidence>
<evidence type="ECO:0000256" key="1">
    <source>
        <dbReference type="ARBA" id="ARBA00004286"/>
    </source>
</evidence>
<dbReference type="BioCyc" id="CBUR1055526:G10QW-785-MONOMER"/>
<dbReference type="Proteomes" id="UP000003511">
    <property type="component" value="Unassembled WGS sequence"/>
</dbReference>
<evidence type="ECO:0000256" key="5">
    <source>
        <dbReference type="ARBA" id="ARBA00022691"/>
    </source>
</evidence>
<dbReference type="SUPFAM" id="SSF82199">
    <property type="entry name" value="SET domain"/>
    <property type="match status" value="1"/>
</dbReference>
<evidence type="ECO:0000313" key="9">
    <source>
        <dbReference type="Proteomes" id="UP000003511"/>
    </source>
</evidence>
<dbReference type="PROSITE" id="PS50280">
    <property type="entry name" value="SET"/>
    <property type="match status" value="1"/>
</dbReference>
<gene>
    <name evidence="8" type="ORF">BKIR_c102_5935</name>
</gene>
<dbReference type="Gene3D" id="2.170.270.10">
    <property type="entry name" value="SET domain"/>
    <property type="match status" value="1"/>
</dbReference>
<keyword evidence="5" id="KW-0949">S-adenosyl-L-methionine</keyword>
<reference evidence="8 9" key="2">
    <citation type="submission" date="2011-10" db="EMBL/GenBank/DDBJ databases">
        <title>Draft genome sequence of Candidatus Burkholderia kirkii.</title>
        <authorList>
            <person name="Carlier A.L."/>
            <person name="Eberl L."/>
        </authorList>
    </citation>
    <scope>NUCLEOTIDE SEQUENCE [LARGE SCALE GENOMIC DNA]</scope>
    <source>
        <strain evidence="8 9">UZHbot1</strain>
    </source>
</reference>
<dbReference type="InterPro" id="IPR003616">
    <property type="entry name" value="Post-SET_dom"/>
</dbReference>
<dbReference type="GO" id="GO:0032259">
    <property type="term" value="P:methylation"/>
    <property type="evidence" value="ECO:0007669"/>
    <property type="project" value="UniProtKB-KW"/>
</dbReference>
<dbReference type="PANTHER" id="PTHR22884">
    <property type="entry name" value="SET DOMAIN PROTEINS"/>
    <property type="match status" value="1"/>
</dbReference>
<accession>G4M2W8</accession>
<reference evidence="8 9" key="1">
    <citation type="submission" date="2011-09" db="EMBL/GenBank/DDBJ databases">
        <authorList>
            <person name="Carlier A."/>
        </authorList>
    </citation>
    <scope>NUCLEOTIDE SEQUENCE [LARGE SCALE GENOMIC DNA]</scope>
    <source>
        <strain evidence="8 9">UZHbot1</strain>
    </source>
</reference>